<feature type="region of interest" description="Disordered" evidence="5">
    <location>
        <begin position="58"/>
        <end position="96"/>
    </location>
</feature>
<feature type="domain" description="Protein kinase" evidence="6">
    <location>
        <begin position="16"/>
        <end position="480"/>
    </location>
</feature>
<feature type="region of interest" description="Disordered" evidence="5">
    <location>
        <begin position="751"/>
        <end position="781"/>
    </location>
</feature>
<dbReference type="PROSITE" id="PS50011">
    <property type="entry name" value="PROTEIN_KINASE_DOM"/>
    <property type="match status" value="2"/>
</dbReference>
<feature type="compositionally biased region" description="Low complexity" evidence="5">
    <location>
        <begin position="372"/>
        <end position="410"/>
    </location>
</feature>
<dbReference type="Pfam" id="PF00069">
    <property type="entry name" value="Pkinase"/>
    <property type="match status" value="2"/>
</dbReference>
<dbReference type="Gene3D" id="1.10.510.10">
    <property type="entry name" value="Transferase(Phosphotransferase) domain 1"/>
    <property type="match status" value="2"/>
</dbReference>
<dbReference type="Proteomes" id="UP000816034">
    <property type="component" value="Unassembled WGS sequence"/>
</dbReference>
<feature type="domain" description="Protein kinase" evidence="6">
    <location>
        <begin position="533"/>
        <end position="793"/>
    </location>
</feature>
<protein>
    <recommendedName>
        <fullName evidence="6">Protein kinase domain-containing protein</fullName>
    </recommendedName>
</protein>
<evidence type="ECO:0000256" key="1">
    <source>
        <dbReference type="ARBA" id="ARBA00022679"/>
    </source>
</evidence>
<dbReference type="InterPro" id="IPR051681">
    <property type="entry name" value="Ser/Thr_Kinases-Pseudokinases"/>
</dbReference>
<dbReference type="SMART" id="SM00220">
    <property type="entry name" value="S_TKc"/>
    <property type="match status" value="1"/>
</dbReference>
<keyword evidence="8" id="KW-1185">Reference proteome</keyword>
<reference evidence="7 8" key="1">
    <citation type="journal article" date="2018" name="BMC Genomics">
        <title>The genome of Naegleria lovaniensis, the basis for a comparative approach to unravel pathogenicity factors of the human pathogenic amoeba N. fowleri.</title>
        <authorList>
            <person name="Liechti N."/>
            <person name="Schurch N."/>
            <person name="Bruggmann R."/>
            <person name="Wittwer M."/>
        </authorList>
    </citation>
    <scope>NUCLEOTIDE SEQUENCE [LARGE SCALE GENOMIC DNA]</scope>
    <source>
        <strain evidence="7 8">ATCC 30569</strain>
    </source>
</reference>
<evidence type="ECO:0000313" key="7">
    <source>
        <dbReference type="EMBL" id="KAG2374858.1"/>
    </source>
</evidence>
<sequence length="793" mass="90585">MWAREVCAHTLCNGQYMVLKRLASGSEGTVFQCVPVMMSSGGGGGGVSYPMMMMMDSLSRGSNNNSSRGSSSNNNSRGSSSRGSNNSTMNHSRPTSMNMMIYGNGGHVAIKKLSETFDRIKLEEFKWHLEQVRQLSHPNIIPYLDTFIEQKGEDEYSCCIVMPFYKSTLHQRILDCKKLNLKYLPNWTSVALQISLGLQKIHMNHLIFRDLKTENILIELPSLNSTATTATTTTATTTTTSNTTNTTNTTTSDKSSHPIRYSMSGHLSHEWSLSSLSSMSSNHFNTMRVVISDFGLLKPVHDIEMSYMKGTPITISPEAVTGEFKVDQSSDIFSLGCVLFELLTLDIQIEMKVNRSNDIMTSHPREYSQRVVVASSRHPNSSSSNSGSNSSGNNNNSSVHSHAATNSSSNTTSHLVQHTKFLINEAIKTNEAETHYIIYSKLKKNKIHDFIIRLVLSMLRLHPNARPSIDVVVDILNVFNSNQHYHSNAIQECVRRYDKLLVKLPKHRRGGNTYFMSSFSIMKRQEMIRDYLKKYHEQYMNDSRGTRFKICHSDDHHTNHDNQLITVMDLVEPHLGEIYHVRKYSNLKEFTEMSSKFSLFQHKYLVQKLEEFMGTIGCRNISNNNTHYYCIVTKYYPISLRTLLLNHTSSTLNIYLFSEYELLNLIFKIMQAVQYLHDRQYIHTQLTLDHVLLVHENHSWNSTIMNSTTRCNTTTIGSTDFITSENSMMMDIVLSGIEYIENIENLESTTTTTTTTNNNHKKTTRMAKKRNHSTSFHHRQQQVHIKMPSIRFY</sequence>
<keyword evidence="3" id="KW-0418">Kinase</keyword>
<dbReference type="InterPro" id="IPR000719">
    <property type="entry name" value="Prot_kinase_dom"/>
</dbReference>
<evidence type="ECO:0000259" key="6">
    <source>
        <dbReference type="PROSITE" id="PS50011"/>
    </source>
</evidence>
<dbReference type="PANTHER" id="PTHR44329:SF288">
    <property type="entry name" value="MITOGEN-ACTIVATED PROTEIN KINASE KINASE KINASE 20"/>
    <property type="match status" value="1"/>
</dbReference>
<evidence type="ECO:0000256" key="5">
    <source>
        <dbReference type="SAM" id="MobiDB-lite"/>
    </source>
</evidence>
<dbReference type="PANTHER" id="PTHR44329">
    <property type="entry name" value="SERINE/THREONINE-PROTEIN KINASE TNNI3K-RELATED"/>
    <property type="match status" value="1"/>
</dbReference>
<feature type="compositionally biased region" description="Basic residues" evidence="5">
    <location>
        <begin position="759"/>
        <end position="781"/>
    </location>
</feature>
<evidence type="ECO:0000256" key="2">
    <source>
        <dbReference type="ARBA" id="ARBA00022741"/>
    </source>
</evidence>
<dbReference type="EMBL" id="PYSW02000041">
    <property type="protein sequence ID" value="KAG2374858.1"/>
    <property type="molecule type" value="Genomic_DNA"/>
</dbReference>
<dbReference type="GO" id="GO:0005524">
    <property type="term" value="F:ATP binding"/>
    <property type="evidence" value="ECO:0007669"/>
    <property type="project" value="UniProtKB-KW"/>
</dbReference>
<feature type="region of interest" description="Disordered" evidence="5">
    <location>
        <begin position="230"/>
        <end position="258"/>
    </location>
</feature>
<dbReference type="InterPro" id="IPR011009">
    <property type="entry name" value="Kinase-like_dom_sf"/>
</dbReference>
<dbReference type="AlphaFoldDB" id="A0AA88GGR2"/>
<feature type="compositionally biased region" description="Low complexity" evidence="5">
    <location>
        <begin position="230"/>
        <end position="252"/>
    </location>
</feature>
<evidence type="ECO:0000256" key="3">
    <source>
        <dbReference type="ARBA" id="ARBA00022777"/>
    </source>
</evidence>
<evidence type="ECO:0000256" key="4">
    <source>
        <dbReference type="ARBA" id="ARBA00022840"/>
    </source>
</evidence>
<comment type="caution">
    <text evidence="7">The sequence shown here is derived from an EMBL/GenBank/DDBJ whole genome shotgun (WGS) entry which is preliminary data.</text>
</comment>
<dbReference type="RefSeq" id="XP_044544032.1">
    <property type="nucleotide sequence ID" value="XM_044685754.1"/>
</dbReference>
<keyword evidence="1" id="KW-0808">Transferase</keyword>
<name>A0AA88GGR2_NAELO</name>
<gene>
    <name evidence="7" type="ORF">C9374_010232</name>
</gene>
<dbReference type="GeneID" id="68102686"/>
<organism evidence="7 8">
    <name type="scientific">Naegleria lovaniensis</name>
    <name type="common">Amoeba</name>
    <dbReference type="NCBI Taxonomy" id="51637"/>
    <lineage>
        <taxon>Eukaryota</taxon>
        <taxon>Discoba</taxon>
        <taxon>Heterolobosea</taxon>
        <taxon>Tetramitia</taxon>
        <taxon>Eutetramitia</taxon>
        <taxon>Vahlkampfiidae</taxon>
        <taxon>Naegleria</taxon>
    </lineage>
</organism>
<keyword evidence="4" id="KW-0067">ATP-binding</keyword>
<dbReference type="Gene3D" id="3.30.200.20">
    <property type="entry name" value="Phosphorylase Kinase, domain 1"/>
    <property type="match status" value="1"/>
</dbReference>
<feature type="compositionally biased region" description="Low complexity" evidence="5">
    <location>
        <begin position="58"/>
        <end position="87"/>
    </location>
</feature>
<feature type="region of interest" description="Disordered" evidence="5">
    <location>
        <begin position="367"/>
        <end position="410"/>
    </location>
</feature>
<dbReference type="GO" id="GO:0004674">
    <property type="term" value="F:protein serine/threonine kinase activity"/>
    <property type="evidence" value="ECO:0007669"/>
    <property type="project" value="TreeGrafter"/>
</dbReference>
<dbReference type="SUPFAM" id="SSF56112">
    <property type="entry name" value="Protein kinase-like (PK-like)"/>
    <property type="match status" value="2"/>
</dbReference>
<keyword evidence="2" id="KW-0547">Nucleotide-binding</keyword>
<accession>A0AA88GGR2</accession>
<proteinExistence type="predicted"/>
<evidence type="ECO:0000313" key="8">
    <source>
        <dbReference type="Proteomes" id="UP000816034"/>
    </source>
</evidence>